<dbReference type="EMBL" id="BNJG01000001">
    <property type="protein sequence ID" value="GHO52903.1"/>
    <property type="molecule type" value="Genomic_DNA"/>
</dbReference>
<keyword evidence="3" id="KW-1185">Reference proteome</keyword>
<name>A0ABQ3UJK6_9CHLR</name>
<feature type="region of interest" description="Disordered" evidence="1">
    <location>
        <begin position="12"/>
        <end position="54"/>
    </location>
</feature>
<organism evidence="2 3">
    <name type="scientific">Ktedonobacter robiniae</name>
    <dbReference type="NCBI Taxonomy" id="2778365"/>
    <lineage>
        <taxon>Bacteria</taxon>
        <taxon>Bacillati</taxon>
        <taxon>Chloroflexota</taxon>
        <taxon>Ktedonobacteria</taxon>
        <taxon>Ktedonobacterales</taxon>
        <taxon>Ktedonobacteraceae</taxon>
        <taxon>Ktedonobacter</taxon>
    </lineage>
</organism>
<accession>A0ABQ3UJK6</accession>
<evidence type="ECO:0000256" key="1">
    <source>
        <dbReference type="SAM" id="MobiDB-lite"/>
    </source>
</evidence>
<sequence>MQCLHEIERQMNSEKNKAKYQKRHANKSDLDVSAAAYGAKPPKPDSKNRTTNQQ</sequence>
<reference evidence="2 3" key="1">
    <citation type="journal article" date="2021" name="Int. J. Syst. Evol. Microbiol.">
        <title>Reticulibacter mediterranei gen. nov., sp. nov., within the new family Reticulibacteraceae fam. nov., and Ktedonospora formicarum gen. nov., sp. nov., Ktedonobacter robiniae sp. nov., Dictyobacter formicarum sp. nov. and Dictyobacter arantiisoli sp. nov., belonging to the class Ktedonobacteria.</title>
        <authorList>
            <person name="Yabe S."/>
            <person name="Zheng Y."/>
            <person name="Wang C.M."/>
            <person name="Sakai Y."/>
            <person name="Abe K."/>
            <person name="Yokota A."/>
            <person name="Donadio S."/>
            <person name="Cavaletti L."/>
            <person name="Monciardini P."/>
        </authorList>
    </citation>
    <scope>NUCLEOTIDE SEQUENCE [LARGE SCALE GENOMIC DNA]</scope>
    <source>
        <strain evidence="2 3">SOSP1-30</strain>
    </source>
</reference>
<gene>
    <name evidence="2" type="ORF">KSB_13780</name>
</gene>
<evidence type="ECO:0000313" key="3">
    <source>
        <dbReference type="Proteomes" id="UP000654345"/>
    </source>
</evidence>
<evidence type="ECO:0000313" key="2">
    <source>
        <dbReference type="EMBL" id="GHO52903.1"/>
    </source>
</evidence>
<protein>
    <submittedName>
        <fullName evidence="2">Uncharacterized protein</fullName>
    </submittedName>
</protein>
<comment type="caution">
    <text evidence="2">The sequence shown here is derived from an EMBL/GenBank/DDBJ whole genome shotgun (WGS) entry which is preliminary data.</text>
</comment>
<dbReference type="Proteomes" id="UP000654345">
    <property type="component" value="Unassembled WGS sequence"/>
</dbReference>
<proteinExistence type="predicted"/>